<keyword evidence="3" id="KW-1185">Reference proteome</keyword>
<organism evidence="2 3">
    <name type="scientific">Ancylostoma caninum</name>
    <name type="common">Dog hookworm</name>
    <dbReference type="NCBI Taxonomy" id="29170"/>
    <lineage>
        <taxon>Eukaryota</taxon>
        <taxon>Metazoa</taxon>
        <taxon>Ecdysozoa</taxon>
        <taxon>Nematoda</taxon>
        <taxon>Chromadorea</taxon>
        <taxon>Rhabditida</taxon>
        <taxon>Rhabditina</taxon>
        <taxon>Rhabditomorpha</taxon>
        <taxon>Strongyloidea</taxon>
        <taxon>Ancylostomatidae</taxon>
        <taxon>Ancylostomatinae</taxon>
        <taxon>Ancylostoma</taxon>
    </lineage>
</organism>
<feature type="region of interest" description="Disordered" evidence="1">
    <location>
        <begin position="1"/>
        <end position="21"/>
    </location>
</feature>
<evidence type="ECO:0000313" key="2">
    <source>
        <dbReference type="EMBL" id="RCN42729.1"/>
    </source>
</evidence>
<dbReference type="OrthoDB" id="10484066at2759"/>
<proteinExistence type="predicted"/>
<protein>
    <submittedName>
        <fullName evidence="2">Uncharacterized protein</fullName>
    </submittedName>
</protein>
<gene>
    <name evidence="2" type="ORF">ANCCAN_11277</name>
</gene>
<evidence type="ECO:0000313" key="3">
    <source>
        <dbReference type="Proteomes" id="UP000252519"/>
    </source>
</evidence>
<comment type="caution">
    <text evidence="2">The sequence shown here is derived from an EMBL/GenBank/DDBJ whole genome shotgun (WGS) entry which is preliminary data.</text>
</comment>
<dbReference type="Proteomes" id="UP000252519">
    <property type="component" value="Unassembled WGS sequence"/>
</dbReference>
<evidence type="ECO:0000256" key="1">
    <source>
        <dbReference type="SAM" id="MobiDB-lite"/>
    </source>
</evidence>
<name>A0A368GHK3_ANCCA</name>
<dbReference type="AlphaFoldDB" id="A0A368GHK3"/>
<accession>A0A368GHK3</accession>
<dbReference type="EMBL" id="JOJR01000181">
    <property type="protein sequence ID" value="RCN42729.1"/>
    <property type="molecule type" value="Genomic_DNA"/>
</dbReference>
<sequence>MSEGENSAAVTAQDVGDDRSIASDDSVTIFDTSTPASAQEAAAEIINPSQNLSCKTRIGAKAENNVKRRREDELLETLGTIAKQLSTSNNEVSLNSGDEWDLLGGTLAVRLRELAQLSIIKARRRRLEVDKVLLAIAEDTLFEQESN</sequence>
<reference evidence="2 3" key="1">
    <citation type="submission" date="2014-10" db="EMBL/GenBank/DDBJ databases">
        <title>Draft genome of the hookworm Ancylostoma caninum.</title>
        <authorList>
            <person name="Mitreva M."/>
        </authorList>
    </citation>
    <scope>NUCLEOTIDE SEQUENCE [LARGE SCALE GENOMIC DNA]</scope>
    <source>
        <strain evidence="2 3">Baltimore</strain>
    </source>
</reference>
<feature type="compositionally biased region" description="Polar residues" evidence="1">
    <location>
        <begin position="1"/>
        <end position="10"/>
    </location>
</feature>